<organism evidence="2 3">
    <name type="scientific">Aspergillus taichungensis</name>
    <dbReference type="NCBI Taxonomy" id="482145"/>
    <lineage>
        <taxon>Eukaryota</taxon>
        <taxon>Fungi</taxon>
        <taxon>Dikarya</taxon>
        <taxon>Ascomycota</taxon>
        <taxon>Pezizomycotina</taxon>
        <taxon>Eurotiomycetes</taxon>
        <taxon>Eurotiomycetidae</taxon>
        <taxon>Eurotiales</taxon>
        <taxon>Aspergillaceae</taxon>
        <taxon>Aspergillus</taxon>
        <taxon>Aspergillus subgen. Circumdati</taxon>
    </lineage>
</organism>
<dbReference type="Proteomes" id="UP000235023">
    <property type="component" value="Unassembled WGS sequence"/>
</dbReference>
<keyword evidence="3" id="KW-1185">Reference proteome</keyword>
<dbReference type="AlphaFoldDB" id="A0A2J5HF72"/>
<name>A0A2J5HF72_9EURO</name>
<evidence type="ECO:0000313" key="3">
    <source>
        <dbReference type="Proteomes" id="UP000235023"/>
    </source>
</evidence>
<keyword evidence="1" id="KW-1133">Transmembrane helix</keyword>
<protein>
    <recommendedName>
        <fullName evidence="4">Cytochrome c oxidase assembly protein</fullName>
    </recommendedName>
</protein>
<gene>
    <name evidence="2" type="ORF">BDW42DRAFT_197704</name>
</gene>
<keyword evidence="1" id="KW-0472">Membrane</keyword>
<evidence type="ECO:0000313" key="2">
    <source>
        <dbReference type="EMBL" id="PLN75539.1"/>
    </source>
</evidence>
<dbReference type="OrthoDB" id="4338954at2759"/>
<proteinExistence type="predicted"/>
<evidence type="ECO:0008006" key="4">
    <source>
        <dbReference type="Google" id="ProtNLM"/>
    </source>
</evidence>
<evidence type="ECO:0000256" key="1">
    <source>
        <dbReference type="SAM" id="Phobius"/>
    </source>
</evidence>
<dbReference type="EMBL" id="KZ559645">
    <property type="protein sequence ID" value="PLN75539.1"/>
    <property type="molecule type" value="Genomic_DNA"/>
</dbReference>
<feature type="transmembrane region" description="Helical" evidence="1">
    <location>
        <begin position="31"/>
        <end position="49"/>
    </location>
</feature>
<reference evidence="3" key="1">
    <citation type="submission" date="2017-12" db="EMBL/GenBank/DDBJ databases">
        <authorList>
            <consortium name="DOE Joint Genome Institute"/>
            <person name="Mondo S.J."/>
            <person name="Kjaerbolling I."/>
            <person name="Vesth T.C."/>
            <person name="Frisvad J.C."/>
            <person name="Nybo J.L."/>
            <person name="Theobald S."/>
            <person name="Kuo A."/>
            <person name="Bowyer P."/>
            <person name="Matsuda Y."/>
            <person name="Lyhne E.K."/>
            <person name="Kogle M.E."/>
            <person name="Clum A."/>
            <person name="Lipzen A."/>
            <person name="Salamov A."/>
            <person name="Ngan C.Y."/>
            <person name="Daum C."/>
            <person name="Chiniquy J."/>
            <person name="Barry K."/>
            <person name="LaButti K."/>
            <person name="Haridas S."/>
            <person name="Simmons B.A."/>
            <person name="Magnuson J.K."/>
            <person name="Mortensen U.H."/>
            <person name="Larsen T.O."/>
            <person name="Grigoriev I.V."/>
            <person name="Baker S.E."/>
            <person name="Andersen M.R."/>
            <person name="Nordberg H.P."/>
            <person name="Cantor M.N."/>
            <person name="Hua S.X."/>
        </authorList>
    </citation>
    <scope>NUCLEOTIDE SEQUENCE [LARGE SCALE GENOMIC DNA]</scope>
    <source>
        <strain evidence="3">IBT 19404</strain>
    </source>
</reference>
<sequence length="96" mass="11069">MQLSTTPPTSHRPFIRGPTVTAPFRGRIAKWYLPAVAMIGIGFGISNYYTTQVQSQYEFAEAEQERLRRNQQLMDAYGDKDNVQDLQRALDTYRPQ</sequence>
<keyword evidence="1" id="KW-0812">Transmembrane</keyword>
<accession>A0A2J5HF72</accession>